<evidence type="ECO:0000256" key="1">
    <source>
        <dbReference type="SAM" id="MobiDB-lite"/>
    </source>
</evidence>
<feature type="transmembrane region" description="Helical" evidence="2">
    <location>
        <begin position="124"/>
        <end position="146"/>
    </location>
</feature>
<gene>
    <name evidence="3" type="ORF">K432DRAFT_456422</name>
</gene>
<protein>
    <submittedName>
        <fullName evidence="3">Uncharacterized protein</fullName>
    </submittedName>
</protein>
<dbReference type="Pfam" id="PF04672">
    <property type="entry name" value="Methyltransf_19"/>
    <property type="match status" value="1"/>
</dbReference>
<reference evidence="3 4" key="1">
    <citation type="journal article" date="2016" name="Nat. Commun.">
        <title>Ectomycorrhizal ecology is imprinted in the genome of the dominant symbiotic fungus Cenococcum geophilum.</title>
        <authorList>
            <consortium name="DOE Joint Genome Institute"/>
            <person name="Peter M."/>
            <person name="Kohler A."/>
            <person name="Ohm R.A."/>
            <person name="Kuo A."/>
            <person name="Krutzmann J."/>
            <person name="Morin E."/>
            <person name="Arend M."/>
            <person name="Barry K.W."/>
            <person name="Binder M."/>
            <person name="Choi C."/>
            <person name="Clum A."/>
            <person name="Copeland A."/>
            <person name="Grisel N."/>
            <person name="Haridas S."/>
            <person name="Kipfer T."/>
            <person name="LaButti K."/>
            <person name="Lindquist E."/>
            <person name="Lipzen A."/>
            <person name="Maire R."/>
            <person name="Meier B."/>
            <person name="Mihaltcheva S."/>
            <person name="Molinier V."/>
            <person name="Murat C."/>
            <person name="Poggeler S."/>
            <person name="Quandt C.A."/>
            <person name="Sperisen C."/>
            <person name="Tritt A."/>
            <person name="Tisserant E."/>
            <person name="Crous P.W."/>
            <person name="Henrissat B."/>
            <person name="Nehls U."/>
            <person name="Egli S."/>
            <person name="Spatafora J.W."/>
            <person name="Grigoriev I.V."/>
            <person name="Martin F.M."/>
        </authorList>
    </citation>
    <scope>NUCLEOTIDE SEQUENCE [LARGE SCALE GENOMIC DNA]</scope>
    <source>
        <strain evidence="3 4">CBS 459.81</strain>
    </source>
</reference>
<evidence type="ECO:0000256" key="2">
    <source>
        <dbReference type="SAM" id="Phobius"/>
    </source>
</evidence>
<organism evidence="3 4">
    <name type="scientific">Lepidopterella palustris CBS 459.81</name>
    <dbReference type="NCBI Taxonomy" id="1314670"/>
    <lineage>
        <taxon>Eukaryota</taxon>
        <taxon>Fungi</taxon>
        <taxon>Dikarya</taxon>
        <taxon>Ascomycota</taxon>
        <taxon>Pezizomycotina</taxon>
        <taxon>Dothideomycetes</taxon>
        <taxon>Pleosporomycetidae</taxon>
        <taxon>Mytilinidiales</taxon>
        <taxon>Argynnaceae</taxon>
        <taxon>Lepidopterella</taxon>
    </lineage>
</organism>
<feature type="compositionally biased region" description="Basic and acidic residues" evidence="1">
    <location>
        <begin position="297"/>
        <end position="315"/>
    </location>
</feature>
<sequence length="370" mass="41375">MHPRNCSGLILGTIAATHGTLDGHSDDKGKIAKLQEIYGNTSIPFFFPRSHEEVSRIFQGLHLVEPGVVFLDDWRIELDLPAPAAVKWLYGGMARKNSSPPASAVPQRCADLIQFRKSLVSSHVFTPTSLLVLVWCFVAMLAQSFMDVGITSFSATEGHDIRLRWKASMESNKKILSGPAPSVPFFSTIFLCQSHVITDCAAIQAINANLSCDVKHHRPRCGWKSSTSIAIRVFPKIQGKAILFLCNDWHVDKNKIPSMSDMLTYMNSSVCQREVVSAELESHDINENWTAAGFPVPERRERDRSKPLQRHEKAARSQSGSVGIDSNKDDFDMDDDDISIFKRIVRPSERTDEEFEKGANGQKSSKSWER</sequence>
<feature type="region of interest" description="Disordered" evidence="1">
    <location>
        <begin position="294"/>
        <end position="370"/>
    </location>
</feature>
<keyword evidence="2" id="KW-1133">Transmembrane helix</keyword>
<dbReference type="InterPro" id="IPR006764">
    <property type="entry name" value="SAM_dep_MeTrfase_SAV2177_type"/>
</dbReference>
<name>A0A8E2E7Y6_9PEZI</name>
<proteinExistence type="predicted"/>
<evidence type="ECO:0000313" key="4">
    <source>
        <dbReference type="Proteomes" id="UP000250266"/>
    </source>
</evidence>
<dbReference type="AlphaFoldDB" id="A0A8E2E7Y6"/>
<keyword evidence="2" id="KW-0812">Transmembrane</keyword>
<dbReference type="Proteomes" id="UP000250266">
    <property type="component" value="Unassembled WGS sequence"/>
</dbReference>
<evidence type="ECO:0000313" key="3">
    <source>
        <dbReference type="EMBL" id="OCK79045.1"/>
    </source>
</evidence>
<dbReference type="InterPro" id="IPR029063">
    <property type="entry name" value="SAM-dependent_MTases_sf"/>
</dbReference>
<dbReference type="Gene3D" id="3.40.50.150">
    <property type="entry name" value="Vaccinia Virus protein VP39"/>
    <property type="match status" value="1"/>
</dbReference>
<dbReference type="EMBL" id="KV745026">
    <property type="protein sequence ID" value="OCK79045.1"/>
    <property type="molecule type" value="Genomic_DNA"/>
</dbReference>
<keyword evidence="2" id="KW-0472">Membrane</keyword>
<feature type="compositionally biased region" description="Polar residues" evidence="1">
    <location>
        <begin position="361"/>
        <end position="370"/>
    </location>
</feature>
<dbReference type="OrthoDB" id="4889334at2759"/>
<keyword evidence="4" id="KW-1185">Reference proteome</keyword>
<accession>A0A8E2E7Y6</accession>